<sequence>MNRLQPVRLVSFVTTDLAGITRGRSLPLATLEEQLASGCGWVPANSSLTPQDLIDESSPWGSHGDLRLLPDPNSRVRVEQGPDAAAPALDYLHGNLVETDGTPWPACPRSLLRAEVERYRDSGLQVIAAFEHEFSLLGLPGERPAAAFSLQAQRAAGQFPGWLVSALAQAGTEPEMFLPEYGQRQYEVTCRPAQGVAAADRAVNVREVTREVARQMGLRTCFAPLPAPGAVTNGVHLHLSLQHADGSPLLYEPGRPNDLSELGEHWAAGVLAHLPALCALTAPTAASYLRLKPHHWSAAYACLGLRNREAALRICPVVSVGGKPLGKQYNLEFRPMDATACPHLAMAAVLIAGRLGIERRLPLRALADIDPHGLSDEERQARGIQALPATLGDALDCLQRDEALCAELPKPLLDTYLAMKRHELALTAGLSDDDLCRHYAELY</sequence>
<dbReference type="GO" id="GO:0005524">
    <property type="term" value="F:ATP binding"/>
    <property type="evidence" value="ECO:0007669"/>
    <property type="project" value="UniProtKB-KW"/>
</dbReference>
<dbReference type="RefSeq" id="WP_003122324.1">
    <property type="nucleotide sequence ID" value="NZ_AP031604.1"/>
</dbReference>
<evidence type="ECO:0000256" key="3">
    <source>
        <dbReference type="ARBA" id="ARBA00022840"/>
    </source>
</evidence>
<evidence type="ECO:0000256" key="1">
    <source>
        <dbReference type="ARBA" id="ARBA00022598"/>
    </source>
</evidence>
<dbReference type="AlphaFoldDB" id="A0A0D6IYT4"/>
<evidence type="ECO:0000256" key="2">
    <source>
        <dbReference type="ARBA" id="ARBA00022741"/>
    </source>
</evidence>
<protein>
    <submittedName>
        <fullName evidence="9">Glutamine synthetase</fullName>
        <ecNumber evidence="7">6.3.1.2</ecNumber>
    </submittedName>
</protein>
<dbReference type="Proteomes" id="UP000284767">
    <property type="component" value="Unassembled WGS sequence"/>
</dbReference>
<dbReference type="EC" id="6.3.1.2" evidence="7"/>
<dbReference type="FunFam" id="3.30.590.10:FF:000023">
    <property type="entry name" value="Probable glutamine synthetase"/>
    <property type="match status" value="1"/>
</dbReference>
<reference evidence="7" key="2">
    <citation type="submission" date="2015-06" db="EMBL/GenBank/DDBJ databases">
        <authorList>
            <person name="Radhakrishnan R."/>
            <person name="Underwood A."/>
            <person name="Al-Shahib A."/>
        </authorList>
    </citation>
    <scope>NUCLEOTIDE SEQUENCE</scope>
    <source>
        <strain evidence="7">P19_London_7_VIM_2_05_10</strain>
    </source>
</reference>
<dbReference type="Proteomes" id="UP000270834">
    <property type="component" value="Unassembled WGS sequence"/>
</dbReference>
<evidence type="ECO:0000256" key="4">
    <source>
        <dbReference type="PROSITE-ProRule" id="PRU01331"/>
    </source>
</evidence>
<dbReference type="InterPro" id="IPR008146">
    <property type="entry name" value="Gln_synth_cat_dom"/>
</dbReference>
<comment type="similarity">
    <text evidence="4 5">Belongs to the glutamine synthetase family.</text>
</comment>
<dbReference type="Gene3D" id="3.30.590.10">
    <property type="entry name" value="Glutamine synthetase/guanido kinase, catalytic domain"/>
    <property type="match status" value="1"/>
</dbReference>
<dbReference type="InterPro" id="IPR036651">
    <property type="entry name" value="Gln_synt_N_sf"/>
</dbReference>
<reference evidence="9 12" key="3">
    <citation type="submission" date="2017-08" db="EMBL/GenBank/DDBJ databases">
        <authorList>
            <person name="Feschi L."/>
            <person name="Jeukens J."/>
            <person name="Emond-Rheault J.-G."/>
            <person name="Kukavica-Ibrulj I."/>
            <person name="Boyle B."/>
            <person name="Levesque R.C."/>
        </authorList>
    </citation>
    <scope>NUCLEOTIDE SEQUENCE [LARGE SCALE GENOMIC DNA]</scope>
    <source>
        <strain evidence="9 12">PA-W36</strain>
    </source>
</reference>
<dbReference type="EMBL" id="NSNE01000013">
    <property type="protein sequence ID" value="RPM11534.1"/>
    <property type="molecule type" value="Genomic_DNA"/>
</dbReference>
<dbReference type="Pfam" id="PF16952">
    <property type="entry name" value="Gln-synt_N_2"/>
    <property type="match status" value="1"/>
</dbReference>
<dbReference type="SMART" id="SM01230">
    <property type="entry name" value="Gln-synt_C"/>
    <property type="match status" value="1"/>
</dbReference>
<evidence type="ECO:0000259" key="6">
    <source>
        <dbReference type="PROSITE" id="PS51987"/>
    </source>
</evidence>
<dbReference type="InterPro" id="IPR008147">
    <property type="entry name" value="Gln_synt_N"/>
</dbReference>
<dbReference type="Pfam" id="PF00120">
    <property type="entry name" value="Gln-synt_C"/>
    <property type="match status" value="1"/>
</dbReference>
<evidence type="ECO:0000313" key="8">
    <source>
        <dbReference type="EMBL" id="RMS53052.1"/>
    </source>
</evidence>
<reference evidence="8 11" key="4">
    <citation type="submission" date="2018-08" db="EMBL/GenBank/DDBJ databases">
        <title>Recombination of ecologically and evolutionarily significant loci maintains genetic cohesion in the Pseudomonas syringae species complex.</title>
        <authorList>
            <person name="Dillon M."/>
            <person name="Thakur S."/>
            <person name="Almeida R.N.D."/>
            <person name="Weir B.S."/>
            <person name="Guttman D.S."/>
        </authorList>
    </citation>
    <scope>NUCLEOTIDE SEQUENCE [LARGE SCALE GENOMIC DNA]</scope>
    <source>
        <strain evidence="8 11">ICMP 7846</strain>
    </source>
</reference>
<evidence type="ECO:0000313" key="11">
    <source>
        <dbReference type="Proteomes" id="UP000270834"/>
    </source>
</evidence>
<dbReference type="Proteomes" id="UP000045039">
    <property type="component" value="Unassembled WGS sequence"/>
</dbReference>
<dbReference type="PROSITE" id="PS51987">
    <property type="entry name" value="GS_CATALYTIC"/>
    <property type="match status" value="1"/>
</dbReference>
<keyword evidence="1 7" id="KW-0436">Ligase</keyword>
<reference evidence="9 12" key="5">
    <citation type="submission" date="2019-01" db="EMBL/GenBank/DDBJ databases">
        <title>The Pseudomonas aeruginosa pan-genome provides new insights on its population structure, horizontal gene transfer and pathogenicity.</title>
        <authorList>
            <person name="Freschi L."/>
            <person name="Vincent A.T."/>
            <person name="Jeukens J."/>
            <person name="Emond-Rheault J.-G."/>
            <person name="Kukavica-Ibrulj I."/>
            <person name="Dupont M.-J."/>
            <person name="Charette S.J."/>
            <person name="Boyle B."/>
            <person name="Levesque R.C."/>
        </authorList>
    </citation>
    <scope>NUCLEOTIDE SEQUENCE [LARGE SCALE GENOMIC DNA]</scope>
    <source>
        <strain evidence="9 12">PA-W36</strain>
    </source>
</reference>
<dbReference type="GO" id="GO:0004356">
    <property type="term" value="F:glutamine synthetase activity"/>
    <property type="evidence" value="ECO:0007669"/>
    <property type="project" value="UniProtKB-EC"/>
</dbReference>
<evidence type="ECO:0000313" key="7">
    <source>
        <dbReference type="EMBL" id="CRO11050.1"/>
    </source>
</evidence>
<evidence type="ECO:0000313" key="12">
    <source>
        <dbReference type="Proteomes" id="UP000284767"/>
    </source>
</evidence>
<organism evidence="9 12">
    <name type="scientific">Pseudomonas aeruginosa</name>
    <dbReference type="NCBI Taxonomy" id="287"/>
    <lineage>
        <taxon>Bacteria</taxon>
        <taxon>Pseudomonadati</taxon>
        <taxon>Pseudomonadota</taxon>
        <taxon>Gammaproteobacteria</taxon>
        <taxon>Pseudomonadales</taxon>
        <taxon>Pseudomonadaceae</taxon>
        <taxon>Pseudomonas</taxon>
    </lineage>
</organism>
<keyword evidence="3" id="KW-0067">ATP-binding</keyword>
<keyword evidence="2" id="KW-0547">Nucleotide-binding</keyword>
<accession>A0A1S1BZ07</accession>
<comment type="caution">
    <text evidence="9">The sequence shown here is derived from an EMBL/GenBank/DDBJ whole genome shotgun (WGS) entry which is preliminary data.</text>
</comment>
<dbReference type="Gene3D" id="3.10.20.70">
    <property type="entry name" value="Glutamine synthetase, N-terminal domain"/>
    <property type="match status" value="1"/>
</dbReference>
<reference evidence="10" key="1">
    <citation type="submission" date="2015-06" db="EMBL/GenBank/DDBJ databases">
        <authorList>
            <person name="Radhakrishnan Rajesh"/>
            <person name="Underwood Anthony"/>
            <person name="Al-Shahib Ali"/>
        </authorList>
    </citation>
    <scope>NUCLEOTIDE SEQUENCE [LARGE SCALE GENOMIC DNA]</scope>
    <source>
        <strain evidence="10">P19_London_7_VIM_2_05_10</strain>
    </source>
</reference>
<feature type="domain" description="GS catalytic" evidence="6">
    <location>
        <begin position="108"/>
        <end position="443"/>
    </location>
</feature>
<dbReference type="SUPFAM" id="SSF55931">
    <property type="entry name" value="Glutamine synthetase/guanido kinase"/>
    <property type="match status" value="1"/>
</dbReference>
<dbReference type="GO" id="GO:0006542">
    <property type="term" value="P:glutamine biosynthetic process"/>
    <property type="evidence" value="ECO:0007669"/>
    <property type="project" value="InterPro"/>
</dbReference>
<gene>
    <name evidence="7" type="primary">glnA_1</name>
    <name evidence="8" type="ORF">ALP65_02443</name>
    <name evidence="9" type="ORF">IPC1295_21190</name>
    <name evidence="7" type="ORF">PAERUG_P19_London_7_VIM_2_05_10_00815</name>
</gene>
<dbReference type="InterPro" id="IPR014746">
    <property type="entry name" value="Gln_synth/guanido_kin_cat_dom"/>
</dbReference>
<evidence type="ECO:0000256" key="5">
    <source>
        <dbReference type="RuleBase" id="RU000384"/>
    </source>
</evidence>
<evidence type="ECO:0000313" key="9">
    <source>
        <dbReference type="EMBL" id="RPM11534.1"/>
    </source>
</evidence>
<dbReference type="EMBL" id="CVVU01000033">
    <property type="protein sequence ID" value="CRO11050.1"/>
    <property type="molecule type" value="Genomic_DNA"/>
</dbReference>
<dbReference type="PANTHER" id="PTHR43785:SF12">
    <property type="entry name" value="TYPE-1 GLUTAMINE SYNTHETASE 2"/>
    <property type="match status" value="1"/>
</dbReference>
<accession>A0A0D6IYT4</accession>
<dbReference type="PANTHER" id="PTHR43785">
    <property type="entry name" value="GAMMA-GLUTAMYLPUTRESCINE SYNTHETASE"/>
    <property type="match status" value="1"/>
</dbReference>
<dbReference type="EMBL" id="RBSQ01000750">
    <property type="protein sequence ID" value="RMS53052.1"/>
    <property type="molecule type" value="Genomic_DNA"/>
</dbReference>
<evidence type="ECO:0000313" key="10">
    <source>
        <dbReference type="Proteomes" id="UP000045039"/>
    </source>
</evidence>
<name>A0A0D6IYT4_PSEAI</name>
<proteinExistence type="inferred from homology"/>